<evidence type="ECO:0000256" key="10">
    <source>
        <dbReference type="ARBA" id="ARBA00023136"/>
    </source>
</evidence>
<keyword evidence="6" id="KW-0997">Cell inner membrane</keyword>
<keyword evidence="10 12" id="KW-0472">Membrane</keyword>
<reference evidence="15" key="1">
    <citation type="submission" date="2018-06" db="EMBL/GenBank/DDBJ databases">
        <authorList>
            <person name="Zhirakovskaya E."/>
        </authorList>
    </citation>
    <scope>NUCLEOTIDE SEQUENCE</scope>
</reference>
<feature type="transmembrane region" description="Helical" evidence="12">
    <location>
        <begin position="186"/>
        <end position="209"/>
    </location>
</feature>
<dbReference type="PIRSF" id="PIRSF003097">
    <property type="entry name" value="FtsX"/>
    <property type="match status" value="1"/>
</dbReference>
<evidence type="ECO:0000256" key="1">
    <source>
        <dbReference type="ARBA" id="ARBA00004429"/>
    </source>
</evidence>
<evidence type="ECO:0000256" key="9">
    <source>
        <dbReference type="ARBA" id="ARBA00022989"/>
    </source>
</evidence>
<feature type="transmembrane region" description="Helical" evidence="12">
    <location>
        <begin position="35"/>
        <end position="56"/>
    </location>
</feature>
<dbReference type="NCBIfam" id="TIGR00439">
    <property type="entry name" value="FtsX_Gneg"/>
    <property type="match status" value="1"/>
</dbReference>
<evidence type="ECO:0000256" key="8">
    <source>
        <dbReference type="ARBA" id="ARBA00022692"/>
    </source>
</evidence>
<feature type="transmembrane region" description="Helical" evidence="12">
    <location>
        <begin position="238"/>
        <end position="260"/>
    </location>
</feature>
<dbReference type="Gene3D" id="3.30.70.3040">
    <property type="match status" value="1"/>
</dbReference>
<comment type="subunit">
    <text evidence="3">Forms a membrane-associated complex with FtsE.</text>
</comment>
<dbReference type="GO" id="GO:0005886">
    <property type="term" value="C:plasma membrane"/>
    <property type="evidence" value="ECO:0007669"/>
    <property type="project" value="UniProtKB-SubCell"/>
</dbReference>
<proteinExistence type="inferred from homology"/>
<evidence type="ECO:0000313" key="15">
    <source>
        <dbReference type="EMBL" id="VAX08247.1"/>
    </source>
</evidence>
<name>A0A3B1BUA3_9ZZZZ</name>
<gene>
    <name evidence="15" type="ORF">MNBD_GAMMA25-495</name>
</gene>
<keyword evidence="11" id="KW-0131">Cell cycle</keyword>
<dbReference type="PANTHER" id="PTHR47755">
    <property type="entry name" value="CELL DIVISION PROTEIN FTSX"/>
    <property type="match status" value="1"/>
</dbReference>
<evidence type="ECO:0000256" key="7">
    <source>
        <dbReference type="ARBA" id="ARBA00022618"/>
    </source>
</evidence>
<feature type="domain" description="ABC3 transporter permease C-terminal" evidence="13">
    <location>
        <begin position="188"/>
        <end position="305"/>
    </location>
</feature>
<dbReference type="Pfam" id="PF18075">
    <property type="entry name" value="FtsX_ECD"/>
    <property type="match status" value="1"/>
</dbReference>
<dbReference type="Pfam" id="PF02687">
    <property type="entry name" value="FtsX"/>
    <property type="match status" value="1"/>
</dbReference>
<dbReference type="InterPro" id="IPR004513">
    <property type="entry name" value="FtsX"/>
</dbReference>
<comment type="subcellular location">
    <subcellularLocation>
        <location evidence="1">Cell inner membrane</location>
        <topology evidence="1">Multi-pass membrane protein</topology>
    </subcellularLocation>
</comment>
<dbReference type="InterPro" id="IPR003838">
    <property type="entry name" value="ABC3_permease_C"/>
</dbReference>
<evidence type="ECO:0000256" key="5">
    <source>
        <dbReference type="ARBA" id="ARBA00022475"/>
    </source>
</evidence>
<organism evidence="15">
    <name type="scientific">hydrothermal vent metagenome</name>
    <dbReference type="NCBI Taxonomy" id="652676"/>
    <lineage>
        <taxon>unclassified sequences</taxon>
        <taxon>metagenomes</taxon>
        <taxon>ecological metagenomes</taxon>
    </lineage>
</organism>
<evidence type="ECO:0000259" key="13">
    <source>
        <dbReference type="Pfam" id="PF02687"/>
    </source>
</evidence>
<feature type="transmembrane region" description="Helical" evidence="12">
    <location>
        <begin position="281"/>
        <end position="303"/>
    </location>
</feature>
<keyword evidence="8 12" id="KW-0812">Transmembrane</keyword>
<protein>
    <recommendedName>
        <fullName evidence="4">Cell division protein FtsX</fullName>
    </recommendedName>
</protein>
<keyword evidence="5" id="KW-1003">Cell membrane</keyword>
<dbReference type="PANTHER" id="PTHR47755:SF1">
    <property type="entry name" value="CELL DIVISION PROTEIN FTSX"/>
    <property type="match status" value="1"/>
</dbReference>
<evidence type="ECO:0000259" key="14">
    <source>
        <dbReference type="Pfam" id="PF18075"/>
    </source>
</evidence>
<dbReference type="AlphaFoldDB" id="A0A3B1BUA3"/>
<evidence type="ECO:0000256" key="2">
    <source>
        <dbReference type="ARBA" id="ARBA00007379"/>
    </source>
</evidence>
<evidence type="ECO:0000256" key="4">
    <source>
        <dbReference type="ARBA" id="ARBA00021907"/>
    </source>
</evidence>
<sequence>MSRLDIVTRSQVLLLRHLQVFFYSLGQLSRQPMSLFMTAAVIGIALALPTGLHVLLQNAQQISGGWDGAAQISLFLKKSVTDKQAKNMANKLRQRKEIAKVSYVSREQALKEFQQQSGFGDALKALAKNPLPSVLIVQPALANSQPQQTAMLLEELQKNMRVDVAQLDMQWVKRLYAIMDIVRRGVVVLAGLLALAVLLVVGNTIRLAIQNRRAEIVVMKLIGGTDAFIRRPFLYTGFWYGFFGALMAFIMVYLALLLLSGPVEKLTALYHNNFELSRLDLSTVLVLMLTGVMLGLVGSWLAVGRHLRDIEPV</sequence>
<keyword evidence="9 12" id="KW-1133">Transmembrane helix</keyword>
<evidence type="ECO:0000256" key="12">
    <source>
        <dbReference type="SAM" id="Phobius"/>
    </source>
</evidence>
<keyword evidence="7" id="KW-0132">Cell division</keyword>
<feature type="domain" description="FtsX extracellular" evidence="14">
    <location>
        <begin position="71"/>
        <end position="163"/>
    </location>
</feature>
<dbReference type="EMBL" id="UOFY01000027">
    <property type="protein sequence ID" value="VAX08247.1"/>
    <property type="molecule type" value="Genomic_DNA"/>
</dbReference>
<dbReference type="InterPro" id="IPR047590">
    <property type="entry name" value="FtsX_proteobact-type"/>
</dbReference>
<dbReference type="GO" id="GO:0051301">
    <property type="term" value="P:cell division"/>
    <property type="evidence" value="ECO:0007669"/>
    <property type="project" value="UniProtKB-KW"/>
</dbReference>
<accession>A0A3B1BUA3</accession>
<dbReference type="InterPro" id="IPR040690">
    <property type="entry name" value="FtsX_ECD"/>
</dbReference>
<evidence type="ECO:0000256" key="11">
    <source>
        <dbReference type="ARBA" id="ARBA00023306"/>
    </source>
</evidence>
<comment type="similarity">
    <text evidence="2">Belongs to the ABC-4 integral membrane protein family. FtsX subfamily.</text>
</comment>
<dbReference type="GO" id="GO:0032153">
    <property type="term" value="C:cell division site"/>
    <property type="evidence" value="ECO:0007669"/>
    <property type="project" value="TreeGrafter"/>
</dbReference>
<evidence type="ECO:0000256" key="3">
    <source>
        <dbReference type="ARBA" id="ARBA00011160"/>
    </source>
</evidence>
<evidence type="ECO:0000256" key="6">
    <source>
        <dbReference type="ARBA" id="ARBA00022519"/>
    </source>
</evidence>